<protein>
    <recommendedName>
        <fullName evidence="3">Winged helix DNA-binding protein</fullName>
    </recommendedName>
</protein>
<keyword evidence="2" id="KW-1185">Reference proteome</keyword>
<dbReference type="RefSeq" id="WP_161195693.1">
    <property type="nucleotide sequence ID" value="NZ_CP101397.1"/>
</dbReference>
<gene>
    <name evidence="1" type="ORF">NLU04_00765</name>
</gene>
<sequence length="190" mass="21078">MTSAYDDLKLALLREDLAYHQARVLLLVDAVSKAAGHAGKLDGLTKLAKLDFLLRYPALAAQVLDDLSVSDRRLNLSPEELAAPTDVEAPMVRYKYGPWDDRYYAVIGALVGRGLLRYTKGRKGSVALAPTKEGRRLAEQMSKTRDWRALSERSEAIAAASAGKTGNALKDLIYQRLETLMDRPHRQVIK</sequence>
<evidence type="ECO:0008006" key="3">
    <source>
        <dbReference type="Google" id="ProtNLM"/>
    </source>
</evidence>
<evidence type="ECO:0000313" key="2">
    <source>
        <dbReference type="Proteomes" id="UP001058236"/>
    </source>
</evidence>
<dbReference type="Proteomes" id="UP001058236">
    <property type="component" value="Chromosome"/>
</dbReference>
<dbReference type="EMBL" id="CP101397">
    <property type="protein sequence ID" value="UTR77113.1"/>
    <property type="molecule type" value="Genomic_DNA"/>
</dbReference>
<proteinExistence type="predicted"/>
<name>A0ABY5EZ55_9ACTN</name>
<accession>A0ABY5EZ55</accession>
<evidence type="ECO:0000313" key="1">
    <source>
        <dbReference type="EMBL" id="UTR77113.1"/>
    </source>
</evidence>
<reference evidence="1" key="1">
    <citation type="submission" date="2022-07" db="EMBL/GenBank/DDBJ databases">
        <title>Genomic of Streptomyces cavourensis F2.</title>
        <authorList>
            <person name="Hu S."/>
            <person name="Liang W."/>
        </authorList>
    </citation>
    <scope>NUCLEOTIDE SEQUENCE</scope>
    <source>
        <strain evidence="1">F2</strain>
    </source>
</reference>
<organism evidence="1 2">
    <name type="scientific">Streptomyces cavourensis</name>
    <dbReference type="NCBI Taxonomy" id="67258"/>
    <lineage>
        <taxon>Bacteria</taxon>
        <taxon>Bacillati</taxon>
        <taxon>Actinomycetota</taxon>
        <taxon>Actinomycetes</taxon>
        <taxon>Kitasatosporales</taxon>
        <taxon>Streptomycetaceae</taxon>
        <taxon>Streptomyces</taxon>
    </lineage>
</organism>